<organism evidence="1">
    <name type="scientific">marine sediment metagenome</name>
    <dbReference type="NCBI Taxonomy" id="412755"/>
    <lineage>
        <taxon>unclassified sequences</taxon>
        <taxon>metagenomes</taxon>
        <taxon>ecological metagenomes</taxon>
    </lineage>
</organism>
<evidence type="ECO:0000313" key="1">
    <source>
        <dbReference type="EMBL" id="KKN60735.1"/>
    </source>
</evidence>
<dbReference type="AlphaFoldDB" id="A0A0F9RWB3"/>
<name>A0A0F9RWB3_9ZZZZ</name>
<accession>A0A0F9RWB3</accession>
<comment type="caution">
    <text evidence="1">The sequence shown here is derived from an EMBL/GenBank/DDBJ whole genome shotgun (WGS) entry which is preliminary data.</text>
</comment>
<sequence>MNQVDMRRARELLQRYYLNYRPDMSDDEVIVILGSVPEVTIRALENMPEDVRAAGAVIVGDGPIEVW</sequence>
<gene>
    <name evidence="1" type="ORF">LCGC14_0529340</name>
</gene>
<proteinExistence type="predicted"/>
<dbReference type="EMBL" id="LAZR01000685">
    <property type="protein sequence ID" value="KKN60735.1"/>
    <property type="molecule type" value="Genomic_DNA"/>
</dbReference>
<protein>
    <submittedName>
        <fullName evidence="1">Uncharacterized protein</fullName>
    </submittedName>
</protein>
<reference evidence="1" key="1">
    <citation type="journal article" date="2015" name="Nature">
        <title>Complex archaea that bridge the gap between prokaryotes and eukaryotes.</title>
        <authorList>
            <person name="Spang A."/>
            <person name="Saw J.H."/>
            <person name="Jorgensen S.L."/>
            <person name="Zaremba-Niedzwiedzka K."/>
            <person name="Martijn J."/>
            <person name="Lind A.E."/>
            <person name="van Eijk R."/>
            <person name="Schleper C."/>
            <person name="Guy L."/>
            <person name="Ettema T.J."/>
        </authorList>
    </citation>
    <scope>NUCLEOTIDE SEQUENCE</scope>
</reference>